<gene>
    <name evidence="2" type="ORF">ACPOL_4408</name>
</gene>
<dbReference type="EMBL" id="CP030840">
    <property type="protein sequence ID" value="AXC13681.1"/>
    <property type="molecule type" value="Genomic_DNA"/>
</dbReference>
<dbReference type="GO" id="GO:0016758">
    <property type="term" value="F:hexosyltransferase activity"/>
    <property type="evidence" value="ECO:0007669"/>
    <property type="project" value="UniProtKB-ARBA"/>
</dbReference>
<feature type="domain" description="Glycosyltransferase 2-like" evidence="1">
    <location>
        <begin position="8"/>
        <end position="147"/>
    </location>
</feature>
<dbReference type="AlphaFoldDB" id="A0A2Z5G3I0"/>
<evidence type="ECO:0000313" key="2">
    <source>
        <dbReference type="EMBL" id="AXC13681.1"/>
    </source>
</evidence>
<dbReference type="InterPro" id="IPR001173">
    <property type="entry name" value="Glyco_trans_2-like"/>
</dbReference>
<dbReference type="PANTHER" id="PTHR22916">
    <property type="entry name" value="GLYCOSYLTRANSFERASE"/>
    <property type="match status" value="1"/>
</dbReference>
<keyword evidence="2" id="KW-0808">Transferase</keyword>
<protein>
    <submittedName>
        <fullName evidence="2">Glycosyl transferase</fullName>
    </submittedName>
</protein>
<dbReference type="Proteomes" id="UP000253606">
    <property type="component" value="Chromosome"/>
</dbReference>
<reference evidence="2 3" key="1">
    <citation type="journal article" date="2018" name="Front. Microbiol.">
        <title>Hydrolytic Capabilities as a Key to Environmental Success: Chitinolytic and Cellulolytic Acidobacteria From Acidic Sub-arctic Soils and Boreal Peatlands.</title>
        <authorList>
            <person name="Belova S.E."/>
            <person name="Ravin N.V."/>
            <person name="Pankratov T.A."/>
            <person name="Rakitin A.L."/>
            <person name="Ivanova A.A."/>
            <person name="Beletsky A.V."/>
            <person name="Mardanov A.V."/>
            <person name="Sinninghe Damste J.S."/>
            <person name="Dedysh S.N."/>
        </authorList>
    </citation>
    <scope>NUCLEOTIDE SEQUENCE [LARGE SCALE GENOMIC DNA]</scope>
    <source>
        <strain evidence="2 3">SBC82</strain>
    </source>
</reference>
<keyword evidence="3" id="KW-1185">Reference proteome</keyword>
<dbReference type="RefSeq" id="WP_114208614.1">
    <property type="nucleotide sequence ID" value="NZ_CP030840.1"/>
</dbReference>
<dbReference type="CDD" id="cd00761">
    <property type="entry name" value="Glyco_tranf_GTA_type"/>
    <property type="match status" value="1"/>
</dbReference>
<dbReference type="Pfam" id="PF00535">
    <property type="entry name" value="Glycos_transf_2"/>
    <property type="match status" value="1"/>
</dbReference>
<dbReference type="InterPro" id="IPR029044">
    <property type="entry name" value="Nucleotide-diphossugar_trans"/>
</dbReference>
<sequence>MTQAPLVSAVIPTRFRPHLVCRAVRSALAQTMANLEVIVVVDGPDPETVAALKEFHDERLRVIALECNEGGSEARNIAVRQAHSEWIALLDDDDEWYPTKVEKQLAVAEGMPKGRTVVTCQYFDFQGSSNLLRPRRFPKPNQAISDFLYSEVSLLGTIEGFPQTSTWLVSREFLLEVPFAKGLKRNQDTDWLLRALRLPDVSMALVDEPLSIFYNEKKRVRITQALDWRDSYQWAMGNRNLFTPRALSSFLAVMCMNHAGKHGIQWGVFCTLLKDCRRYGRVTPKVLWLLVLYGLVYPKMRAFISSERRTALLYHSSAPGASGD</sequence>
<name>A0A2Z5G3I0_9BACT</name>
<organism evidence="2 3">
    <name type="scientific">Acidisarcina polymorpha</name>
    <dbReference type="NCBI Taxonomy" id="2211140"/>
    <lineage>
        <taxon>Bacteria</taxon>
        <taxon>Pseudomonadati</taxon>
        <taxon>Acidobacteriota</taxon>
        <taxon>Terriglobia</taxon>
        <taxon>Terriglobales</taxon>
        <taxon>Acidobacteriaceae</taxon>
        <taxon>Acidisarcina</taxon>
    </lineage>
</organism>
<dbReference type="KEGG" id="abas:ACPOL_4408"/>
<accession>A0A2Z5G3I0</accession>
<dbReference type="Gene3D" id="3.90.550.10">
    <property type="entry name" value="Spore Coat Polysaccharide Biosynthesis Protein SpsA, Chain A"/>
    <property type="match status" value="1"/>
</dbReference>
<evidence type="ECO:0000313" key="3">
    <source>
        <dbReference type="Proteomes" id="UP000253606"/>
    </source>
</evidence>
<dbReference type="SUPFAM" id="SSF53448">
    <property type="entry name" value="Nucleotide-diphospho-sugar transferases"/>
    <property type="match status" value="1"/>
</dbReference>
<proteinExistence type="predicted"/>
<evidence type="ECO:0000259" key="1">
    <source>
        <dbReference type="Pfam" id="PF00535"/>
    </source>
</evidence>
<dbReference type="PANTHER" id="PTHR22916:SF3">
    <property type="entry name" value="UDP-GLCNAC:BETAGAL BETA-1,3-N-ACETYLGLUCOSAMINYLTRANSFERASE-LIKE PROTEIN 1"/>
    <property type="match status" value="1"/>
</dbReference>
<dbReference type="OrthoDB" id="9785185at2"/>